<keyword evidence="2" id="KW-1185">Reference proteome</keyword>
<reference evidence="2" key="1">
    <citation type="journal article" date="2018" name="Nat. Microbiol.">
        <title>Leveraging single-cell genomics to expand the fungal tree of life.</title>
        <authorList>
            <person name="Ahrendt S.R."/>
            <person name="Quandt C.A."/>
            <person name="Ciobanu D."/>
            <person name="Clum A."/>
            <person name="Salamov A."/>
            <person name="Andreopoulos B."/>
            <person name="Cheng J.F."/>
            <person name="Woyke T."/>
            <person name="Pelin A."/>
            <person name="Henrissat B."/>
            <person name="Reynolds N.K."/>
            <person name="Benny G.L."/>
            <person name="Smith M.E."/>
            <person name="James T.Y."/>
            <person name="Grigoriev I.V."/>
        </authorList>
    </citation>
    <scope>NUCLEOTIDE SEQUENCE [LARGE SCALE GENOMIC DNA]</scope>
</reference>
<name>A0A4P9WM94_9FUNG</name>
<evidence type="ECO:0000313" key="2">
    <source>
        <dbReference type="Proteomes" id="UP000269721"/>
    </source>
</evidence>
<organism evidence="1 2">
    <name type="scientific">Blyttiomyces helicus</name>
    <dbReference type="NCBI Taxonomy" id="388810"/>
    <lineage>
        <taxon>Eukaryota</taxon>
        <taxon>Fungi</taxon>
        <taxon>Fungi incertae sedis</taxon>
        <taxon>Chytridiomycota</taxon>
        <taxon>Chytridiomycota incertae sedis</taxon>
        <taxon>Chytridiomycetes</taxon>
        <taxon>Chytridiomycetes incertae sedis</taxon>
        <taxon>Blyttiomyces</taxon>
    </lineage>
</organism>
<dbReference type="AlphaFoldDB" id="A0A4P9WM94"/>
<protein>
    <submittedName>
        <fullName evidence="1">Uncharacterized protein</fullName>
    </submittedName>
</protein>
<accession>A0A4P9WM94</accession>
<dbReference type="EMBL" id="KZ994035">
    <property type="protein sequence ID" value="RKO94034.1"/>
    <property type="molecule type" value="Genomic_DNA"/>
</dbReference>
<gene>
    <name evidence="1" type="ORF">BDK51DRAFT_41248</name>
</gene>
<proteinExistence type="predicted"/>
<evidence type="ECO:0000313" key="1">
    <source>
        <dbReference type="EMBL" id="RKO94034.1"/>
    </source>
</evidence>
<sequence>MTVLVEVPTMVTSFSSITLKPSPKPSPPPRPDDVCYPHHYHQHFLDHANKDQHVIDYYSPTTIYLPGTADLMAVPTATTTCSPTKFMELITHASFSYSYTISGANDKTKWSQQIKSRHLNLYNGGMTTANQPPYLTNLAQGRANAILERVPGAYLAFWSWRTPVPGYFWQVQKGHSGTFTRRRTAALTARDDELEEDCCYVPSRVDAAVDHTAEPDGP</sequence>
<dbReference type="Proteomes" id="UP000269721">
    <property type="component" value="Unassembled WGS sequence"/>
</dbReference>